<dbReference type="EMBL" id="RHLC01000036">
    <property type="protein sequence ID" value="TPP46678.1"/>
    <property type="molecule type" value="Genomic_DNA"/>
</dbReference>
<evidence type="ECO:0000313" key="11">
    <source>
        <dbReference type="Proteomes" id="UP000318447"/>
    </source>
</evidence>
<comment type="caution">
    <text evidence="10">The sequence shown here is derived from an EMBL/GenBank/DDBJ whole genome shotgun (WGS) entry which is preliminary data.</text>
</comment>
<evidence type="ECO:0000256" key="6">
    <source>
        <dbReference type="ARBA" id="ARBA00044907"/>
    </source>
</evidence>
<dbReference type="InterPro" id="IPR010864">
    <property type="entry name" value="D-lyxose_isomer"/>
</dbReference>
<dbReference type="Pfam" id="PF07385">
    <property type="entry name" value="Lyx_isomer"/>
    <property type="match status" value="2"/>
</dbReference>
<dbReference type="Gene3D" id="2.60.120.10">
    <property type="entry name" value="Jelly Rolls"/>
    <property type="match status" value="1"/>
</dbReference>
<dbReference type="GO" id="GO:0046872">
    <property type="term" value="F:metal ion binding"/>
    <property type="evidence" value="ECO:0007669"/>
    <property type="project" value="UniProtKB-KW"/>
</dbReference>
<organism evidence="10 11">
    <name type="scientific">Leishmania donovani</name>
    <dbReference type="NCBI Taxonomy" id="5661"/>
    <lineage>
        <taxon>Eukaryota</taxon>
        <taxon>Discoba</taxon>
        <taxon>Euglenozoa</taxon>
        <taxon>Kinetoplastea</taxon>
        <taxon>Metakinetoplastina</taxon>
        <taxon>Trypanosomatida</taxon>
        <taxon>Trypanosomatidae</taxon>
        <taxon>Leishmaniinae</taxon>
        <taxon>Leishmania</taxon>
    </lineage>
</organism>
<evidence type="ECO:0000256" key="4">
    <source>
        <dbReference type="ARBA" id="ARBA00023235"/>
    </source>
</evidence>
<accession>A0A504XG71</accession>
<keyword evidence="3" id="KW-0464">Manganese</keyword>
<evidence type="ECO:0000256" key="3">
    <source>
        <dbReference type="ARBA" id="ARBA00023211"/>
    </source>
</evidence>
<feature type="compositionally biased region" description="Low complexity" evidence="9">
    <location>
        <begin position="229"/>
        <end position="242"/>
    </location>
</feature>
<evidence type="ECO:0000256" key="9">
    <source>
        <dbReference type="SAM" id="MobiDB-lite"/>
    </source>
</evidence>
<dbReference type="AlphaFoldDB" id="A0A504XG71"/>
<evidence type="ECO:0000256" key="8">
    <source>
        <dbReference type="ARBA" id="ARBA00044972"/>
    </source>
</evidence>
<dbReference type="GO" id="GO:0016853">
    <property type="term" value="F:isomerase activity"/>
    <property type="evidence" value="ECO:0007669"/>
    <property type="project" value="UniProtKB-KW"/>
</dbReference>
<dbReference type="EC" id="5.3.1.15" evidence="8"/>
<dbReference type="Proteomes" id="UP000318447">
    <property type="component" value="Unassembled WGS sequence"/>
</dbReference>
<keyword evidence="5" id="KW-0119">Carbohydrate metabolism</keyword>
<evidence type="ECO:0000256" key="5">
    <source>
        <dbReference type="ARBA" id="ARBA00023277"/>
    </source>
</evidence>
<sequence>MQLRRVLSCQIVPALATVMARLRVTIIASCSDQTIALSELESARAARRGNVRGTEIRDNLLGWAITDVDRSIFRECGPTLTTTRNGDQLIGREAMDTTEELRVHCVGIERVCPADHVLELRPTEGITVTQGLCHELRAEATMGKLLGGEVSRRNDDDPDRRFAAMVGGFPTIVKDEKSKRLLCNECPSVSKDPRGVVDSALARGACTCTHHSLVPAVLGRRIDTTPEDSGSSTSGSGCSSSGTRRRKQGRTHLNDQHLYTQ</sequence>
<protein>
    <recommendedName>
        <fullName evidence="8">D-lyxose ketol-isomerase</fullName>
        <ecNumber evidence="8">5.3.1.15</ecNumber>
    </recommendedName>
</protein>
<keyword evidence="2" id="KW-0479">Metal-binding</keyword>
<proteinExistence type="inferred from homology"/>
<gene>
    <name evidence="10" type="ORF">CGC21_23925</name>
</gene>
<feature type="region of interest" description="Disordered" evidence="9">
    <location>
        <begin position="219"/>
        <end position="261"/>
    </location>
</feature>
<evidence type="ECO:0000256" key="2">
    <source>
        <dbReference type="ARBA" id="ARBA00022723"/>
    </source>
</evidence>
<name>A0A504XG71_LEIDO</name>
<evidence type="ECO:0000256" key="7">
    <source>
        <dbReference type="ARBA" id="ARBA00044951"/>
    </source>
</evidence>
<dbReference type="InterPro" id="IPR014710">
    <property type="entry name" value="RmlC-like_jellyroll"/>
</dbReference>
<comment type="catalytic activity">
    <reaction evidence="6">
        <text>D-lyxose = D-xylulose</text>
        <dbReference type="Rhea" id="RHEA:14201"/>
        <dbReference type="ChEBI" id="CHEBI:16789"/>
        <dbReference type="ChEBI" id="CHEBI:17140"/>
        <dbReference type="EC" id="5.3.1.15"/>
    </reaction>
</comment>
<keyword evidence="4" id="KW-0413">Isomerase</keyword>
<evidence type="ECO:0000313" key="10">
    <source>
        <dbReference type="EMBL" id="TPP46678.1"/>
    </source>
</evidence>
<evidence type="ECO:0000256" key="1">
    <source>
        <dbReference type="ARBA" id="ARBA00001936"/>
    </source>
</evidence>
<comment type="similarity">
    <text evidence="7">Belongs to the D-lyxose ketol-isomerase family.</text>
</comment>
<comment type="cofactor">
    <cofactor evidence="1">
        <name>Mn(2+)</name>
        <dbReference type="ChEBI" id="CHEBI:29035"/>
    </cofactor>
</comment>
<reference evidence="11" key="1">
    <citation type="submission" date="2019-02" db="EMBL/GenBank/DDBJ databases">
        <title>FDA dAtabase for Regulatory Grade micrObial Sequences (FDA-ARGOS): Supporting development and validation of Infectious Disease Dx tests.</title>
        <authorList>
            <person name="Duncan R."/>
            <person name="Fisher C."/>
            <person name="Tallon L."/>
            <person name="Sadzewicz L."/>
            <person name="Sengamalay N."/>
            <person name="Ott S."/>
            <person name="Godinez A."/>
            <person name="Nagaraj S."/>
            <person name="Vavikolanu K."/>
            <person name="Nadendla S."/>
            <person name="Aluvathingal J."/>
            <person name="Sichtig H."/>
        </authorList>
    </citation>
    <scope>NUCLEOTIDE SEQUENCE [LARGE SCALE GENOMIC DNA]</scope>
    <source>
        <strain evidence="11">FDAARGOS_361</strain>
    </source>
</reference>